<gene>
    <name evidence="2" type="ORF">BC643_2363</name>
</gene>
<keyword evidence="3" id="KW-1185">Reference proteome</keyword>
<evidence type="ECO:0000256" key="1">
    <source>
        <dbReference type="SAM" id="SignalP"/>
    </source>
</evidence>
<accession>A0A419W9A6</accession>
<evidence type="ECO:0000313" key="3">
    <source>
        <dbReference type="Proteomes" id="UP000283387"/>
    </source>
</evidence>
<dbReference type="PROSITE" id="PS51257">
    <property type="entry name" value="PROKAR_LIPOPROTEIN"/>
    <property type="match status" value="1"/>
</dbReference>
<dbReference type="EMBL" id="RAPN01000001">
    <property type="protein sequence ID" value="RKD91994.1"/>
    <property type="molecule type" value="Genomic_DNA"/>
</dbReference>
<protein>
    <submittedName>
        <fullName evidence="2">Capsule assembly protein Wzi</fullName>
    </submittedName>
</protein>
<dbReference type="RefSeq" id="WP_120273251.1">
    <property type="nucleotide sequence ID" value="NZ_RAPN01000001.1"/>
</dbReference>
<reference evidence="2 3" key="1">
    <citation type="submission" date="2018-09" db="EMBL/GenBank/DDBJ databases">
        <title>Genomic Encyclopedia of Archaeal and Bacterial Type Strains, Phase II (KMG-II): from individual species to whole genera.</title>
        <authorList>
            <person name="Goeker M."/>
        </authorList>
    </citation>
    <scope>NUCLEOTIDE SEQUENCE [LARGE SCALE GENOMIC DNA]</scope>
    <source>
        <strain evidence="2 3">DSM 27148</strain>
    </source>
</reference>
<feature type="signal peptide" evidence="1">
    <location>
        <begin position="1"/>
        <end position="33"/>
    </location>
</feature>
<proteinExistence type="predicted"/>
<feature type="chain" id="PRO_5019561834" evidence="1">
    <location>
        <begin position="34"/>
        <end position="563"/>
    </location>
</feature>
<dbReference type="Gene3D" id="2.40.160.130">
    <property type="entry name" value="Capsule assembly protein Wzi"/>
    <property type="match status" value="1"/>
</dbReference>
<dbReference type="InterPro" id="IPR026950">
    <property type="entry name" value="Caps_assemb_Wzi"/>
</dbReference>
<dbReference type="Pfam" id="PF14052">
    <property type="entry name" value="Caps_assemb_Wzi"/>
    <property type="match status" value="1"/>
</dbReference>
<dbReference type="InterPro" id="IPR038636">
    <property type="entry name" value="Wzi_sf"/>
</dbReference>
<dbReference type="AlphaFoldDB" id="A0A419W9A6"/>
<organism evidence="2 3">
    <name type="scientific">Mangrovibacterium diazotrophicum</name>
    <dbReference type="NCBI Taxonomy" id="1261403"/>
    <lineage>
        <taxon>Bacteria</taxon>
        <taxon>Pseudomonadati</taxon>
        <taxon>Bacteroidota</taxon>
        <taxon>Bacteroidia</taxon>
        <taxon>Marinilabiliales</taxon>
        <taxon>Prolixibacteraceae</taxon>
        <taxon>Mangrovibacterium</taxon>
    </lineage>
</organism>
<evidence type="ECO:0000313" key="2">
    <source>
        <dbReference type="EMBL" id="RKD91994.1"/>
    </source>
</evidence>
<dbReference type="OrthoDB" id="596512at2"/>
<name>A0A419W9A6_9BACT</name>
<comment type="caution">
    <text evidence="2">The sequence shown here is derived from an EMBL/GenBank/DDBJ whole genome shotgun (WGS) entry which is preliminary data.</text>
</comment>
<sequence length="563" mass="63904">MRKLKFGKAAQLICSSLYIVILLLACFSNTLHAQSNETLPTLSKVEGSGSPTRYALFAEMKQDGFGAVTNSPAYPKYYTSSGTSQQVYESPKTKNYGAFIQTGVILTTDSLVPFWMRSRQYGSIPLDGFSGSVLAGAHKEYNKNRKQLLDWAAGFEGRFNVNESKNEVLLIEGYVKGRISMFEIKGGRFKDFTGLVDSTLSSGAFSLSGNALGIPKVEIGFPEYWDIPFTRKLIAVKGNLSYGWFGKNYYRNWKYYFYTETYYHQTSFYGRLGKPNWKVKLYGGINHQAIWGGEDEAYNSWDLSQWETFKYVFIGKTYRKKNIPATKIGNHVGSIDQALTYDTKKLSFFLYHQFFYEAGAIATFANAKDGLWGLSVKNKVPNSNTVFTWNKILFEFLYSKSQGGEPDSKPRNSGFEDYYDNPYYVSGWTYQGENLGNPFFTQVKYARDELPEPKSTFQSFSNNRLMLFHLASEFSISGFYCKTLLSYSMNYGNYTTSPSARGLGDHIRYFPPPYFGQQNQFSGYLETCKLVGKNLELGVKFSIDQGDLLYNSLGGAITLTKRW</sequence>
<keyword evidence="1" id="KW-0732">Signal</keyword>
<dbReference type="Proteomes" id="UP000283387">
    <property type="component" value="Unassembled WGS sequence"/>
</dbReference>